<accession>A0AC34FRX4</accession>
<name>A0AC34FRX4_9BILA</name>
<proteinExistence type="predicted"/>
<dbReference type="Proteomes" id="UP000887579">
    <property type="component" value="Unplaced"/>
</dbReference>
<sequence length="128" mass="14535">MLGISTLILILFSSNIFATRVYFTCNHLSVPFQYYEIEEKFYAADEVGSAIITKSGAKIRHQCFLSDDLADRCYIESTFDGDDEEPPRPSIDKHPSKDYSRPPKNVDGIKIIELGAQTINYTIICHDH</sequence>
<organism evidence="1 2">
    <name type="scientific">Panagrolaimus sp. ES5</name>
    <dbReference type="NCBI Taxonomy" id="591445"/>
    <lineage>
        <taxon>Eukaryota</taxon>
        <taxon>Metazoa</taxon>
        <taxon>Ecdysozoa</taxon>
        <taxon>Nematoda</taxon>
        <taxon>Chromadorea</taxon>
        <taxon>Rhabditida</taxon>
        <taxon>Tylenchina</taxon>
        <taxon>Panagrolaimomorpha</taxon>
        <taxon>Panagrolaimoidea</taxon>
        <taxon>Panagrolaimidae</taxon>
        <taxon>Panagrolaimus</taxon>
    </lineage>
</organism>
<protein>
    <submittedName>
        <fullName evidence="2">Uncharacterized protein</fullName>
    </submittedName>
</protein>
<evidence type="ECO:0000313" key="2">
    <source>
        <dbReference type="WBParaSite" id="ES5_v2.g19566.t1"/>
    </source>
</evidence>
<evidence type="ECO:0000313" key="1">
    <source>
        <dbReference type="Proteomes" id="UP000887579"/>
    </source>
</evidence>
<reference evidence="2" key="1">
    <citation type="submission" date="2022-11" db="UniProtKB">
        <authorList>
            <consortium name="WormBaseParasite"/>
        </authorList>
    </citation>
    <scope>IDENTIFICATION</scope>
</reference>
<dbReference type="WBParaSite" id="ES5_v2.g19566.t1">
    <property type="protein sequence ID" value="ES5_v2.g19566.t1"/>
    <property type="gene ID" value="ES5_v2.g19566"/>
</dbReference>